<keyword evidence="3" id="KW-0804">Transcription</keyword>
<accession>A0ABP7H9X1</accession>
<dbReference type="PROSITE" id="PS01124">
    <property type="entry name" value="HTH_ARAC_FAMILY_2"/>
    <property type="match status" value="1"/>
</dbReference>
<proteinExistence type="predicted"/>
<dbReference type="InterPro" id="IPR018060">
    <property type="entry name" value="HTH_AraC"/>
</dbReference>
<protein>
    <submittedName>
        <fullName evidence="5">Helix-turn-helix domain-containing protein</fullName>
    </submittedName>
</protein>
<dbReference type="InterPro" id="IPR050204">
    <property type="entry name" value="AraC_XylS_family_regulators"/>
</dbReference>
<dbReference type="InterPro" id="IPR035418">
    <property type="entry name" value="AraC-bd_2"/>
</dbReference>
<reference evidence="6" key="1">
    <citation type="journal article" date="2019" name="Int. J. Syst. Evol. Microbiol.">
        <title>The Global Catalogue of Microorganisms (GCM) 10K type strain sequencing project: providing services to taxonomists for standard genome sequencing and annotation.</title>
        <authorList>
            <consortium name="The Broad Institute Genomics Platform"/>
            <consortium name="The Broad Institute Genome Sequencing Center for Infectious Disease"/>
            <person name="Wu L."/>
            <person name="Ma J."/>
        </authorList>
    </citation>
    <scope>NUCLEOTIDE SEQUENCE [LARGE SCALE GENOMIC DNA]</scope>
    <source>
        <strain evidence="6">JCM 17138</strain>
    </source>
</reference>
<evidence type="ECO:0000256" key="2">
    <source>
        <dbReference type="ARBA" id="ARBA00023125"/>
    </source>
</evidence>
<keyword evidence="2" id="KW-0238">DNA-binding</keyword>
<organism evidence="5 6">
    <name type="scientific">Streptomyces coacervatus</name>
    <dbReference type="NCBI Taxonomy" id="647381"/>
    <lineage>
        <taxon>Bacteria</taxon>
        <taxon>Bacillati</taxon>
        <taxon>Actinomycetota</taxon>
        <taxon>Actinomycetes</taxon>
        <taxon>Kitasatosporales</taxon>
        <taxon>Streptomycetaceae</taxon>
        <taxon>Streptomyces</taxon>
    </lineage>
</organism>
<evidence type="ECO:0000256" key="3">
    <source>
        <dbReference type="ARBA" id="ARBA00023163"/>
    </source>
</evidence>
<dbReference type="EMBL" id="BAABDE010000008">
    <property type="protein sequence ID" value="GAA3786876.1"/>
    <property type="molecule type" value="Genomic_DNA"/>
</dbReference>
<dbReference type="PANTHER" id="PTHR46796">
    <property type="entry name" value="HTH-TYPE TRANSCRIPTIONAL ACTIVATOR RHAS-RELATED"/>
    <property type="match status" value="1"/>
</dbReference>
<dbReference type="Proteomes" id="UP001501009">
    <property type="component" value="Unassembled WGS sequence"/>
</dbReference>
<dbReference type="Gene3D" id="1.10.10.60">
    <property type="entry name" value="Homeodomain-like"/>
    <property type="match status" value="1"/>
</dbReference>
<evidence type="ECO:0000313" key="6">
    <source>
        <dbReference type="Proteomes" id="UP001501009"/>
    </source>
</evidence>
<name>A0ABP7H9X1_9ACTN</name>
<sequence>MSEGALHVHRVGADELQAAASSILAPLAVTASHRERKADAFRADIDAAAMGRLAVARIRGSGHLVSRTARAITSTDPELLKLTLRRSRPAVADQGRQQSRAGVGDFMILDMTRPYRLEVFDGCDVMAVGIPRTELGPHADTVVRQTAQRLPAETGAQAVLSAFLQGLGRHLDELTGPADAYVADALVSLLIAAFTERTPGRMDTATELVDRIRVYALANISDPSLCVGSVAAAHGISDRQLHCLFHGTGTSFWTWLRHERLSRIHRDLQDPVHDGRTIASVAARWGVHDPRHVARGLKEHYGQTARELRQERGPDVLARRLRRLG</sequence>
<evidence type="ECO:0000313" key="5">
    <source>
        <dbReference type="EMBL" id="GAA3786876.1"/>
    </source>
</evidence>
<comment type="caution">
    <text evidence="5">The sequence shown here is derived from an EMBL/GenBank/DDBJ whole genome shotgun (WGS) entry which is preliminary data.</text>
</comment>
<dbReference type="SMART" id="SM00342">
    <property type="entry name" value="HTH_ARAC"/>
    <property type="match status" value="1"/>
</dbReference>
<feature type="domain" description="HTH araC/xylS-type" evidence="4">
    <location>
        <begin position="210"/>
        <end position="311"/>
    </location>
</feature>
<gene>
    <name evidence="5" type="ORF">GCM10022403_022010</name>
</gene>
<keyword evidence="6" id="KW-1185">Reference proteome</keyword>
<evidence type="ECO:0000256" key="1">
    <source>
        <dbReference type="ARBA" id="ARBA00023015"/>
    </source>
</evidence>
<dbReference type="Pfam" id="PF12833">
    <property type="entry name" value="HTH_18"/>
    <property type="match status" value="1"/>
</dbReference>
<dbReference type="Pfam" id="PF14525">
    <property type="entry name" value="AraC_binding_2"/>
    <property type="match status" value="1"/>
</dbReference>
<keyword evidence="1" id="KW-0805">Transcription regulation</keyword>
<evidence type="ECO:0000259" key="4">
    <source>
        <dbReference type="PROSITE" id="PS01124"/>
    </source>
</evidence>